<keyword evidence="3" id="KW-1185">Reference proteome</keyword>
<protein>
    <submittedName>
        <fullName evidence="2">Uncharacterized protein</fullName>
    </submittedName>
</protein>
<accession>A0ABS4Q0E9</accession>
<dbReference type="RefSeq" id="WP_209668075.1">
    <property type="nucleotide sequence ID" value="NZ_JAGGMS010000001.1"/>
</dbReference>
<evidence type="ECO:0000313" key="3">
    <source>
        <dbReference type="Proteomes" id="UP000741013"/>
    </source>
</evidence>
<evidence type="ECO:0000256" key="1">
    <source>
        <dbReference type="SAM" id="MobiDB-lite"/>
    </source>
</evidence>
<proteinExistence type="predicted"/>
<name>A0ABS4Q0E9_9PSEU</name>
<gene>
    <name evidence="2" type="ORF">JOM49_006670</name>
</gene>
<comment type="caution">
    <text evidence="2">The sequence shown here is derived from an EMBL/GenBank/DDBJ whole genome shotgun (WGS) entry which is preliminary data.</text>
</comment>
<feature type="region of interest" description="Disordered" evidence="1">
    <location>
        <begin position="1"/>
        <end position="20"/>
    </location>
</feature>
<evidence type="ECO:0000313" key="2">
    <source>
        <dbReference type="EMBL" id="MBP2185144.1"/>
    </source>
</evidence>
<dbReference type="Proteomes" id="UP000741013">
    <property type="component" value="Unassembled WGS sequence"/>
</dbReference>
<organism evidence="2 3">
    <name type="scientific">Amycolatopsis magusensis</name>
    <dbReference type="NCBI Taxonomy" id="882444"/>
    <lineage>
        <taxon>Bacteria</taxon>
        <taxon>Bacillati</taxon>
        <taxon>Actinomycetota</taxon>
        <taxon>Actinomycetes</taxon>
        <taxon>Pseudonocardiales</taxon>
        <taxon>Pseudonocardiaceae</taxon>
        <taxon>Amycolatopsis</taxon>
    </lineage>
</organism>
<sequence>MAEENEKTQPAEPTSRQLGTAREFVAKHGEAGRAVVENIGRAGARVVLVGADGAIGDVLVPSVETGERLVAAVDGLEASTWDNETVGATKIGARYRRRMASPL</sequence>
<dbReference type="EMBL" id="JAGGMS010000001">
    <property type="protein sequence ID" value="MBP2185144.1"/>
    <property type="molecule type" value="Genomic_DNA"/>
</dbReference>
<reference evidence="2 3" key="1">
    <citation type="submission" date="2021-03" db="EMBL/GenBank/DDBJ databases">
        <title>Sequencing the genomes of 1000 actinobacteria strains.</title>
        <authorList>
            <person name="Klenk H.-P."/>
        </authorList>
    </citation>
    <scope>NUCLEOTIDE SEQUENCE [LARGE SCALE GENOMIC DNA]</scope>
    <source>
        <strain evidence="2 3">DSM 45510</strain>
    </source>
</reference>